<dbReference type="KEGG" id="stq:Spith_0049"/>
<dbReference type="STRING" id="869211.Spith_0049"/>
<evidence type="ECO:0000313" key="2">
    <source>
        <dbReference type="EMBL" id="AEJ60336.1"/>
    </source>
</evidence>
<feature type="transmembrane region" description="Helical" evidence="1">
    <location>
        <begin position="533"/>
        <end position="556"/>
    </location>
</feature>
<dbReference type="AlphaFoldDB" id="G0GBH7"/>
<feature type="transmembrane region" description="Helical" evidence="1">
    <location>
        <begin position="90"/>
        <end position="108"/>
    </location>
</feature>
<sequence length="560" mass="63306">MVSPAGRIVRGLFVCYLISFVLVMGWVYVMGKGEAPVHPLLAVPWRLYEGVAGWLRHFLFFHLLSVVLVVGFFSSRYLLIQQDVKDRFRILQGLLIFVVVEAGVYLLLQEGVKPLVIRNARHLEYRTRLAEEFLDLYEGAKERGDEATMLQALRSYTRLIPSDEAYREELRTLERGRPMVEEAGEEEGFPAVPRNLSAGEALRLAEEAFQKEDAYTAYYYARLAHTIEPSLVEARRLQAKAWEAILREEETASSRKDKDFFAAKRQAYERLMGGDYLGAYYAFMRLKEERPRDADVVRYYEEARERVESYAFYYEEIANLSDVGGIPRVFFARRGDDRIDFFYLERVIRVAEGTYGFGVEVTGVGGEGALLYRLRAPYAKIEQGVLVLHCVGRSDRSVRFLPEEEGEVPYDPVFLVPVGLDVDQILLLGGTGWEGRTLSELFQLVWFPDRVLLPRGEITTLIYIRIYRALLFLIGSFLVLALAWRGRYRAARRSWGLLVVGGSLVAAAVWWVADMMEKGGARLIAAAMALGGSGAAVAVLVVGSAVLLGLSLLLLVRAMQ</sequence>
<dbReference type="Proteomes" id="UP000007254">
    <property type="component" value="Chromosome"/>
</dbReference>
<keyword evidence="1" id="KW-1133">Transmembrane helix</keyword>
<keyword evidence="3" id="KW-1185">Reference proteome</keyword>
<feature type="transmembrane region" description="Helical" evidence="1">
    <location>
        <begin position="495"/>
        <end position="513"/>
    </location>
</feature>
<keyword evidence="1" id="KW-0812">Transmembrane</keyword>
<proteinExistence type="predicted"/>
<evidence type="ECO:0000256" key="1">
    <source>
        <dbReference type="SAM" id="Phobius"/>
    </source>
</evidence>
<organism evidence="2 3">
    <name type="scientific">Winmispira thermophila (strain ATCC 700085 / DSM 6578 / Z-1203)</name>
    <name type="common">Spirochaeta thermophila</name>
    <dbReference type="NCBI Taxonomy" id="869211"/>
    <lineage>
        <taxon>Bacteria</taxon>
        <taxon>Pseudomonadati</taxon>
        <taxon>Spirochaetota</taxon>
        <taxon>Spirochaetia</taxon>
        <taxon>Winmispirales</taxon>
        <taxon>Winmispiraceae</taxon>
        <taxon>Winmispira</taxon>
    </lineage>
</organism>
<name>G0GBH7_WINT7</name>
<feature type="transmembrane region" description="Helical" evidence="1">
    <location>
        <begin position="54"/>
        <end position="78"/>
    </location>
</feature>
<gene>
    <name evidence="2" type="ordered locus">Spith_0049</name>
</gene>
<dbReference type="HOGENOM" id="CLU_031966_0_0_12"/>
<reference evidence="2 3" key="1">
    <citation type="submission" date="2011-06" db="EMBL/GenBank/DDBJ databases">
        <title>The complete genome of Spirochaeta thermophila DSM 6578.</title>
        <authorList>
            <consortium name="US DOE Joint Genome Institute (JGI-PGF)"/>
            <person name="Lucas S."/>
            <person name="Lapidus A."/>
            <person name="Bruce D."/>
            <person name="Goodwin L."/>
            <person name="Pitluck S."/>
            <person name="Peters L."/>
            <person name="Kyrpides N."/>
            <person name="Mavromatis K."/>
            <person name="Ivanova N."/>
            <person name="Mikailova N."/>
            <person name="Pagani I."/>
            <person name="Chertkov O."/>
            <person name="Detter J.C."/>
            <person name="Tapia R."/>
            <person name="Han C."/>
            <person name="Land M."/>
            <person name="Hauser L."/>
            <person name="Markowitz V."/>
            <person name="Cheng J.-F."/>
            <person name="Hugenholtz P."/>
            <person name="Woyke T."/>
            <person name="Wu D."/>
            <person name="Spring S."/>
            <person name="Merkhoffer B."/>
            <person name="Schneider S."/>
            <person name="Klenk H.-P."/>
            <person name="Eisen J.A."/>
        </authorList>
    </citation>
    <scope>NUCLEOTIDE SEQUENCE [LARGE SCALE GENOMIC DNA]</scope>
    <source>
        <strain evidence="3">ATCC 700085 / DSM 6578 / Z-1203</strain>
    </source>
</reference>
<keyword evidence="1" id="KW-0472">Membrane</keyword>
<dbReference type="EMBL" id="CP002903">
    <property type="protein sequence ID" value="AEJ60336.1"/>
    <property type="molecule type" value="Genomic_DNA"/>
</dbReference>
<protein>
    <submittedName>
        <fullName evidence="2">Uncharacterized protein</fullName>
    </submittedName>
</protein>
<dbReference type="RefSeq" id="WP_014623742.1">
    <property type="nucleotide sequence ID" value="NC_017583.1"/>
</dbReference>
<accession>G0GBH7</accession>
<evidence type="ECO:0000313" key="3">
    <source>
        <dbReference type="Proteomes" id="UP000007254"/>
    </source>
</evidence>
<dbReference type="OrthoDB" id="363018at2"/>
<feature type="transmembrane region" description="Helical" evidence="1">
    <location>
        <begin position="462"/>
        <end position="483"/>
    </location>
</feature>
<feature type="transmembrane region" description="Helical" evidence="1">
    <location>
        <begin position="12"/>
        <end position="31"/>
    </location>
</feature>